<reference evidence="1" key="1">
    <citation type="journal article" date="2021" name="Proc. Natl. Acad. Sci. U.S.A.">
        <title>A Catalog of Tens of Thousands of Viruses from Human Metagenomes Reveals Hidden Associations with Chronic Diseases.</title>
        <authorList>
            <person name="Tisza M.J."/>
            <person name="Buck C.B."/>
        </authorList>
    </citation>
    <scope>NUCLEOTIDE SEQUENCE</scope>
    <source>
        <strain evidence="1">Ctgsk7</strain>
    </source>
</reference>
<name>A0A8S5PWX3_9CAUD</name>
<protein>
    <submittedName>
        <fullName evidence="1">Uncharacterized protein</fullName>
    </submittedName>
</protein>
<evidence type="ECO:0000313" key="1">
    <source>
        <dbReference type="EMBL" id="DAE11511.1"/>
    </source>
</evidence>
<organism evidence="1">
    <name type="scientific">Myoviridae sp. ctgsk7</name>
    <dbReference type="NCBI Taxonomy" id="2825151"/>
    <lineage>
        <taxon>Viruses</taxon>
        <taxon>Duplodnaviria</taxon>
        <taxon>Heunggongvirae</taxon>
        <taxon>Uroviricota</taxon>
        <taxon>Caudoviricetes</taxon>
    </lineage>
</organism>
<proteinExistence type="predicted"/>
<sequence>MRDFNQVLNESKTEVLAAKKAKIDNERIAILEAVKTDYMITSKFKELPTSEQQKLKSVILEYWNPKTGLTAKGVKFLNEGESTLTKDSDAKDVKRFIEKTVKRDIDDYLKASYNGTGKQIVTKLQKEIESMVGKRIKYQFVLDAVVEVITPKLKSQFK</sequence>
<accession>A0A8S5PWX3</accession>
<dbReference type="EMBL" id="BK015533">
    <property type="protein sequence ID" value="DAE11511.1"/>
    <property type="molecule type" value="Genomic_DNA"/>
</dbReference>